<proteinExistence type="inferred from homology"/>
<dbReference type="GO" id="GO:0005840">
    <property type="term" value="C:ribosome"/>
    <property type="evidence" value="ECO:0007669"/>
    <property type="project" value="UniProtKB-KW"/>
</dbReference>
<gene>
    <name evidence="4" type="ORF">Goshw_027941</name>
</gene>
<keyword evidence="2" id="KW-0689">Ribosomal protein</keyword>
<dbReference type="GO" id="GO:1990904">
    <property type="term" value="C:ribonucleoprotein complex"/>
    <property type="evidence" value="ECO:0007669"/>
    <property type="project" value="UniProtKB-KW"/>
</dbReference>
<dbReference type="InterPro" id="IPR036920">
    <property type="entry name" value="Ribosomal_uL16_sf"/>
</dbReference>
<evidence type="ECO:0000313" key="4">
    <source>
        <dbReference type="EMBL" id="MBA0863960.1"/>
    </source>
</evidence>
<reference evidence="4 5" key="1">
    <citation type="journal article" date="2019" name="Genome Biol. Evol.">
        <title>Insights into the evolution of the New World diploid cottons (Gossypium, subgenus Houzingenia) based on genome sequencing.</title>
        <authorList>
            <person name="Grover C.E."/>
            <person name="Arick M.A. 2nd"/>
            <person name="Thrash A."/>
            <person name="Conover J.L."/>
            <person name="Sanders W.S."/>
            <person name="Peterson D.G."/>
            <person name="Frelichowski J.E."/>
            <person name="Scheffler J.A."/>
            <person name="Scheffler B.E."/>
            <person name="Wendel J.F."/>
        </authorList>
    </citation>
    <scope>NUCLEOTIDE SEQUENCE [LARGE SCALE GENOMIC DNA]</scope>
    <source>
        <strain evidence="4">1</strain>
        <tissue evidence="4">Leaf</tissue>
    </source>
</reference>
<dbReference type="PRINTS" id="PR00060">
    <property type="entry name" value="RIBOSOMALL16"/>
</dbReference>
<dbReference type="InterPro" id="IPR047873">
    <property type="entry name" value="Ribosomal_uL16"/>
</dbReference>
<organism evidence="4 5">
    <name type="scientific">Gossypium schwendimanii</name>
    <name type="common">Cotton</name>
    <dbReference type="NCBI Taxonomy" id="34291"/>
    <lineage>
        <taxon>Eukaryota</taxon>
        <taxon>Viridiplantae</taxon>
        <taxon>Streptophyta</taxon>
        <taxon>Embryophyta</taxon>
        <taxon>Tracheophyta</taxon>
        <taxon>Spermatophyta</taxon>
        <taxon>Magnoliopsida</taxon>
        <taxon>eudicotyledons</taxon>
        <taxon>Gunneridae</taxon>
        <taxon>Pentapetalae</taxon>
        <taxon>rosids</taxon>
        <taxon>malvids</taxon>
        <taxon>Malvales</taxon>
        <taxon>Malvaceae</taxon>
        <taxon>Malvoideae</taxon>
        <taxon>Gossypium</taxon>
    </lineage>
</organism>
<evidence type="ECO:0000256" key="1">
    <source>
        <dbReference type="ARBA" id="ARBA00008931"/>
    </source>
</evidence>
<sequence>MKGISYQGNYICFGRYAFQALEPAWITSRQIEVGHRVMT</sequence>
<keyword evidence="5" id="KW-1185">Reference proteome</keyword>
<comment type="caution">
    <text evidence="4">The sequence shown here is derived from an EMBL/GenBank/DDBJ whole genome shotgun (WGS) entry which is preliminary data.</text>
</comment>
<protein>
    <submittedName>
        <fullName evidence="4">Uncharacterized protein</fullName>
    </submittedName>
</protein>
<keyword evidence="3" id="KW-0687">Ribonucleoprotein</keyword>
<dbReference type="GO" id="GO:0006412">
    <property type="term" value="P:translation"/>
    <property type="evidence" value="ECO:0007669"/>
    <property type="project" value="InterPro"/>
</dbReference>
<evidence type="ECO:0000256" key="2">
    <source>
        <dbReference type="ARBA" id="ARBA00022980"/>
    </source>
</evidence>
<dbReference type="AlphaFoldDB" id="A0A7J9LZ21"/>
<dbReference type="SUPFAM" id="SSF54686">
    <property type="entry name" value="Ribosomal protein L16p/L10e"/>
    <property type="match status" value="1"/>
</dbReference>
<dbReference type="GO" id="GO:0003735">
    <property type="term" value="F:structural constituent of ribosome"/>
    <property type="evidence" value="ECO:0007669"/>
    <property type="project" value="InterPro"/>
</dbReference>
<dbReference type="Gene3D" id="3.90.1170.10">
    <property type="entry name" value="Ribosomal protein L10e/L16"/>
    <property type="match status" value="1"/>
</dbReference>
<dbReference type="OrthoDB" id="34872at2759"/>
<dbReference type="Proteomes" id="UP000593576">
    <property type="component" value="Unassembled WGS sequence"/>
</dbReference>
<evidence type="ECO:0000256" key="3">
    <source>
        <dbReference type="ARBA" id="ARBA00023274"/>
    </source>
</evidence>
<dbReference type="InterPro" id="IPR000114">
    <property type="entry name" value="Ribosomal_uL16_bact-type"/>
</dbReference>
<evidence type="ECO:0000313" key="5">
    <source>
        <dbReference type="Proteomes" id="UP000593576"/>
    </source>
</evidence>
<dbReference type="Pfam" id="PF00252">
    <property type="entry name" value="Ribosomal_L16"/>
    <property type="match status" value="1"/>
</dbReference>
<comment type="similarity">
    <text evidence="1">Belongs to the universal ribosomal protein uL16 family.</text>
</comment>
<dbReference type="EMBL" id="JABFAF010000008">
    <property type="protein sequence ID" value="MBA0863960.1"/>
    <property type="molecule type" value="Genomic_DNA"/>
</dbReference>
<accession>A0A7J9LZ21</accession>
<name>A0A7J9LZ21_GOSSC</name>
<dbReference type="GO" id="GO:0019843">
    <property type="term" value="F:rRNA binding"/>
    <property type="evidence" value="ECO:0007669"/>
    <property type="project" value="InterPro"/>
</dbReference>